<dbReference type="NCBIfam" id="NF003956">
    <property type="entry name" value="PRK05454.1-3"/>
    <property type="match status" value="1"/>
</dbReference>
<keyword evidence="8" id="KW-0808">Transferase</keyword>
<feature type="region of interest" description="Disordered" evidence="12">
    <location>
        <begin position="1"/>
        <end position="23"/>
    </location>
</feature>
<dbReference type="Gene3D" id="3.90.550.10">
    <property type="entry name" value="Spore Coat Polysaccharide Biosynthesis Protein SpsA, Chain A"/>
    <property type="match status" value="1"/>
</dbReference>
<evidence type="ECO:0000256" key="13">
    <source>
        <dbReference type="SAM" id="Phobius"/>
    </source>
</evidence>
<evidence type="ECO:0000256" key="2">
    <source>
        <dbReference type="ARBA" id="ARBA00005001"/>
    </source>
</evidence>
<evidence type="ECO:0000256" key="10">
    <source>
        <dbReference type="ARBA" id="ARBA00022989"/>
    </source>
</evidence>
<keyword evidence="16" id="KW-1185">Reference proteome</keyword>
<feature type="transmembrane region" description="Helical" evidence="13">
    <location>
        <begin position="499"/>
        <end position="522"/>
    </location>
</feature>
<keyword evidence="5" id="KW-1003">Cell membrane</keyword>
<dbReference type="PANTHER" id="PTHR43867:SF5">
    <property type="entry name" value="GLUCANS BIOSYNTHESIS GLUCOSYLTRANSFERASE H"/>
    <property type="match status" value="1"/>
</dbReference>
<accession>A0ABM8EB93</accession>
<feature type="compositionally biased region" description="Low complexity" evidence="12">
    <location>
        <begin position="12"/>
        <end position="22"/>
    </location>
</feature>
<evidence type="ECO:0000256" key="4">
    <source>
        <dbReference type="ARBA" id="ARBA00020585"/>
    </source>
</evidence>
<dbReference type="EMBL" id="AP027142">
    <property type="protein sequence ID" value="BDV35270.1"/>
    <property type="molecule type" value="Genomic_DNA"/>
</dbReference>
<feature type="transmembrane region" description="Helical" evidence="13">
    <location>
        <begin position="61"/>
        <end position="80"/>
    </location>
</feature>
<evidence type="ECO:0000256" key="12">
    <source>
        <dbReference type="SAM" id="MobiDB-lite"/>
    </source>
</evidence>
<comment type="similarity">
    <text evidence="3">Belongs to the glycosyltransferase 2 family. OpgH subfamily.</text>
</comment>
<evidence type="ECO:0000256" key="3">
    <source>
        <dbReference type="ARBA" id="ARBA00009337"/>
    </source>
</evidence>
<protein>
    <recommendedName>
        <fullName evidence="4">Glucans biosynthesis glucosyltransferase H</fullName>
    </recommendedName>
</protein>
<keyword evidence="10 13" id="KW-1133">Transmembrane helix</keyword>
<feature type="transmembrane region" description="Helical" evidence="13">
    <location>
        <begin position="100"/>
        <end position="124"/>
    </location>
</feature>
<evidence type="ECO:0000256" key="11">
    <source>
        <dbReference type="ARBA" id="ARBA00023136"/>
    </source>
</evidence>
<comment type="pathway">
    <text evidence="2">Glycan metabolism; osmoregulated periplasmic glucan (OPG) biosynthesis.</text>
</comment>
<feature type="domain" description="Glycosyltransferase 2-like" evidence="14">
    <location>
        <begin position="239"/>
        <end position="435"/>
    </location>
</feature>
<sequence length="733" mass="81239">MDTLTLTPVDSAQPAPAFKDPAAAPPTPIENRLAMPAQNLFKFEQRQRRKLYAPSLWRTPWLARLVTFGGGLALTVYGGWQMYKVIDVGGVTTLKWALLALFILNFSWIALSFASCVVGFVALLSRRASAGLPETLREKTAVVMPIYNEAPSRVFAALQTIYEDVQATGLGESFDWFFLSDTTNPDIWIAEERAFIAIRRRLGPGARIFYRRREKNTGRKAGNIEDFVSRWGGAYAHMVVLDADSLMTGPTIVKLAAAMEADPDSGIIQTLPLIINRNTLFARVQQFAARIYGPVIATGLACWMGRDGNYWGHNAIIRTEAFASHCGLPDLRGRPPWGGHIMSHDFVEAALIRRAGYAVYMLPRLGGSYEESPPSLIDLSIRDRRWCQGNLQHSRVLFGRGMSWASRQHFLTGIFGYLTSPLWLLQLLVGIVIVFQASYFKPEYFTSEFALFPTFPRFDAERSLELFALTMGILLAPKFFGLLVAIYEPETRRGSGGVIMLLISTLFEIVLSALLAPIMMLIQTGHVVHIVFGFDTGWDPQRRDDGSVPLIDIVRRHRSHMAMGALSLVAGLLISPSLVAWMSPTIAGLILAIPISWLTSQRWLGLVFRRAGVLVTPEETTTPPIAKRGKALSKALARGEEDEVNAIVAIHSDPELRALHEAWLPTRKPRQRGAITADRAVAEAKIADAETIEDAVAWLNRGERVVALSDRALIGMIARLPRRADLQEAQAAE</sequence>
<evidence type="ECO:0000256" key="7">
    <source>
        <dbReference type="ARBA" id="ARBA00022676"/>
    </source>
</evidence>
<dbReference type="PANTHER" id="PTHR43867">
    <property type="entry name" value="CELLULOSE SYNTHASE CATALYTIC SUBUNIT A [UDP-FORMING]"/>
    <property type="match status" value="1"/>
</dbReference>
<keyword evidence="7" id="KW-0328">Glycosyltransferase</keyword>
<keyword evidence="6" id="KW-0997">Cell inner membrane</keyword>
<evidence type="ECO:0000256" key="1">
    <source>
        <dbReference type="ARBA" id="ARBA00004429"/>
    </source>
</evidence>
<name>A0ABM8EB93_9HYPH</name>
<proteinExistence type="inferred from homology"/>
<gene>
    <name evidence="15" type="primary">opgH_2</name>
    <name evidence="15" type="ORF">SS37A_27990</name>
</gene>
<dbReference type="NCBIfam" id="NF003958">
    <property type="entry name" value="PRK05454.2-1"/>
    <property type="match status" value="1"/>
</dbReference>
<evidence type="ECO:0000313" key="15">
    <source>
        <dbReference type="EMBL" id="BDV35270.1"/>
    </source>
</evidence>
<dbReference type="InterPro" id="IPR050321">
    <property type="entry name" value="Glycosyltr_2/OpgH_subfam"/>
</dbReference>
<reference evidence="15 16" key="1">
    <citation type="journal article" date="2023" name="Int. J. Syst. Evol. Microbiol.">
        <title>Methylocystis iwaonis sp. nov., a type II methane-oxidizing bacterium from surface soil of a rice paddy field in Japan, and emended description of the genus Methylocystis (ex Whittenbury et al. 1970) Bowman et al. 1993.</title>
        <authorList>
            <person name="Kaise H."/>
            <person name="Sawadogo J.B."/>
            <person name="Alam M.S."/>
            <person name="Ueno C."/>
            <person name="Dianou D."/>
            <person name="Shinjo R."/>
            <person name="Asakawa S."/>
        </authorList>
    </citation>
    <scope>NUCLEOTIDE SEQUENCE [LARGE SCALE GENOMIC DNA]</scope>
    <source>
        <strain evidence="15 16">SS37A-Re</strain>
    </source>
</reference>
<dbReference type="InterPro" id="IPR001173">
    <property type="entry name" value="Glyco_trans_2-like"/>
</dbReference>
<feature type="transmembrane region" description="Helical" evidence="13">
    <location>
        <begin position="410"/>
        <end position="435"/>
    </location>
</feature>
<dbReference type="SUPFAM" id="SSF53448">
    <property type="entry name" value="Nucleotide-diphospho-sugar transferases"/>
    <property type="match status" value="1"/>
</dbReference>
<dbReference type="RefSeq" id="WP_281928660.1">
    <property type="nucleotide sequence ID" value="NZ_AP027142.1"/>
</dbReference>
<evidence type="ECO:0000259" key="14">
    <source>
        <dbReference type="Pfam" id="PF13632"/>
    </source>
</evidence>
<dbReference type="NCBIfam" id="NF003962">
    <property type="entry name" value="PRK05454.2-5"/>
    <property type="match status" value="1"/>
</dbReference>
<evidence type="ECO:0000256" key="8">
    <source>
        <dbReference type="ARBA" id="ARBA00022679"/>
    </source>
</evidence>
<feature type="compositionally biased region" description="Polar residues" evidence="12">
    <location>
        <begin position="1"/>
        <end position="10"/>
    </location>
</feature>
<evidence type="ECO:0000256" key="9">
    <source>
        <dbReference type="ARBA" id="ARBA00022692"/>
    </source>
</evidence>
<keyword evidence="11 13" id="KW-0472">Membrane</keyword>
<dbReference type="CDD" id="cd04191">
    <property type="entry name" value="Glucan_BSP_MdoH"/>
    <property type="match status" value="1"/>
</dbReference>
<evidence type="ECO:0000256" key="5">
    <source>
        <dbReference type="ARBA" id="ARBA00022475"/>
    </source>
</evidence>
<evidence type="ECO:0000313" key="16">
    <source>
        <dbReference type="Proteomes" id="UP001317629"/>
    </source>
</evidence>
<feature type="transmembrane region" description="Helical" evidence="13">
    <location>
        <begin position="578"/>
        <end position="600"/>
    </location>
</feature>
<dbReference type="InterPro" id="IPR029044">
    <property type="entry name" value="Nucleotide-diphossugar_trans"/>
</dbReference>
<feature type="transmembrane region" description="Helical" evidence="13">
    <location>
        <begin position="466"/>
        <end position="487"/>
    </location>
</feature>
<organism evidence="15 16">
    <name type="scientific">Methylocystis iwaonis</name>
    <dbReference type="NCBI Taxonomy" id="2885079"/>
    <lineage>
        <taxon>Bacteria</taxon>
        <taxon>Pseudomonadati</taxon>
        <taxon>Pseudomonadota</taxon>
        <taxon>Alphaproteobacteria</taxon>
        <taxon>Hyphomicrobiales</taxon>
        <taxon>Methylocystaceae</taxon>
        <taxon>Methylocystis</taxon>
    </lineage>
</organism>
<dbReference type="Proteomes" id="UP001317629">
    <property type="component" value="Chromosome"/>
</dbReference>
<keyword evidence="9 13" id="KW-0812">Transmembrane</keyword>
<evidence type="ECO:0000256" key="6">
    <source>
        <dbReference type="ARBA" id="ARBA00022519"/>
    </source>
</evidence>
<dbReference type="Pfam" id="PF13632">
    <property type="entry name" value="Glyco_trans_2_3"/>
    <property type="match status" value="1"/>
</dbReference>
<comment type="subcellular location">
    <subcellularLocation>
        <location evidence="1">Cell inner membrane</location>
        <topology evidence="1">Multi-pass membrane protein</topology>
    </subcellularLocation>
</comment>